<keyword evidence="4" id="KW-0131">Cell cycle</keyword>
<evidence type="ECO:0000256" key="6">
    <source>
        <dbReference type="SAM" id="MobiDB-lite"/>
    </source>
</evidence>
<comment type="caution">
    <text evidence="9">The sequence shown here is derived from an EMBL/GenBank/DDBJ whole genome shotgun (WGS) entry which is preliminary data.</text>
</comment>
<dbReference type="InterPro" id="IPR004367">
    <property type="entry name" value="Cyclin_C-dom"/>
</dbReference>
<dbReference type="PANTHER" id="PTHR10177">
    <property type="entry name" value="CYCLINS"/>
    <property type="match status" value="1"/>
</dbReference>
<accession>A0AAN7RBN2</accession>
<dbReference type="InterPro" id="IPR013763">
    <property type="entry name" value="Cyclin-like_dom"/>
</dbReference>
<dbReference type="GO" id="GO:0051301">
    <property type="term" value="P:cell division"/>
    <property type="evidence" value="ECO:0007669"/>
    <property type="project" value="UniProtKB-KW"/>
</dbReference>
<feature type="domain" description="Cyclin C-terminal" evidence="8">
    <location>
        <begin position="149"/>
        <end position="279"/>
    </location>
</feature>
<feature type="region of interest" description="Disordered" evidence="6">
    <location>
        <begin position="256"/>
        <end position="300"/>
    </location>
</feature>
<dbReference type="SMART" id="SM00385">
    <property type="entry name" value="CYCLIN"/>
    <property type="match status" value="1"/>
</dbReference>
<evidence type="ECO:0000256" key="3">
    <source>
        <dbReference type="ARBA" id="ARBA00023127"/>
    </source>
</evidence>
<evidence type="ECO:0000259" key="8">
    <source>
        <dbReference type="SMART" id="SM01332"/>
    </source>
</evidence>
<feature type="compositionally biased region" description="Basic residues" evidence="6">
    <location>
        <begin position="289"/>
        <end position="300"/>
    </location>
</feature>
<dbReference type="InterPro" id="IPR006671">
    <property type="entry name" value="Cyclin_N"/>
</dbReference>
<dbReference type="EMBL" id="JAXQNO010000006">
    <property type="protein sequence ID" value="KAK4795515.1"/>
    <property type="molecule type" value="Genomic_DNA"/>
</dbReference>
<dbReference type="Pfam" id="PF02984">
    <property type="entry name" value="Cyclin_C"/>
    <property type="match status" value="1"/>
</dbReference>
<comment type="similarity">
    <text evidence="1">Belongs to the cyclin family. Cyclin D subfamily.</text>
</comment>
<dbReference type="FunFam" id="1.10.472.10:FF:000040">
    <property type="entry name" value="D6-type cyclin"/>
    <property type="match status" value="1"/>
</dbReference>
<dbReference type="SMART" id="SM01332">
    <property type="entry name" value="Cyclin_C"/>
    <property type="match status" value="1"/>
</dbReference>
<keyword evidence="2" id="KW-0132">Cell division</keyword>
<gene>
    <name evidence="9" type="ORF">SAY86_027841</name>
</gene>
<evidence type="ECO:0000256" key="1">
    <source>
        <dbReference type="ARBA" id="ARBA00009065"/>
    </source>
</evidence>
<protein>
    <submittedName>
        <fullName evidence="9">Uncharacterized protein</fullName>
    </submittedName>
</protein>
<reference evidence="9 10" key="1">
    <citation type="journal article" date="2023" name="Hortic Res">
        <title>Pangenome of water caltrop reveals structural variations and asymmetric subgenome divergence after allopolyploidization.</title>
        <authorList>
            <person name="Zhang X."/>
            <person name="Chen Y."/>
            <person name="Wang L."/>
            <person name="Yuan Y."/>
            <person name="Fang M."/>
            <person name="Shi L."/>
            <person name="Lu R."/>
            <person name="Comes H.P."/>
            <person name="Ma Y."/>
            <person name="Chen Y."/>
            <person name="Huang G."/>
            <person name="Zhou Y."/>
            <person name="Zheng Z."/>
            <person name="Qiu Y."/>
        </authorList>
    </citation>
    <scope>NUCLEOTIDE SEQUENCE [LARGE SCALE GENOMIC DNA]</scope>
    <source>
        <strain evidence="9">F231</strain>
    </source>
</reference>
<dbReference type="Proteomes" id="UP001346149">
    <property type="component" value="Unassembled WGS sequence"/>
</dbReference>
<evidence type="ECO:0000256" key="4">
    <source>
        <dbReference type="ARBA" id="ARBA00023306"/>
    </source>
</evidence>
<feature type="compositionally biased region" description="Polar residues" evidence="6">
    <location>
        <begin position="256"/>
        <end position="288"/>
    </location>
</feature>
<evidence type="ECO:0000259" key="7">
    <source>
        <dbReference type="SMART" id="SM00385"/>
    </source>
</evidence>
<name>A0AAN7RBN2_TRANT</name>
<proteinExistence type="inferred from homology"/>
<organism evidence="9 10">
    <name type="scientific">Trapa natans</name>
    <name type="common">Water chestnut</name>
    <dbReference type="NCBI Taxonomy" id="22666"/>
    <lineage>
        <taxon>Eukaryota</taxon>
        <taxon>Viridiplantae</taxon>
        <taxon>Streptophyta</taxon>
        <taxon>Embryophyta</taxon>
        <taxon>Tracheophyta</taxon>
        <taxon>Spermatophyta</taxon>
        <taxon>Magnoliopsida</taxon>
        <taxon>eudicotyledons</taxon>
        <taxon>Gunneridae</taxon>
        <taxon>Pentapetalae</taxon>
        <taxon>rosids</taxon>
        <taxon>malvids</taxon>
        <taxon>Myrtales</taxon>
        <taxon>Lythraceae</taxon>
        <taxon>Trapa</taxon>
    </lineage>
</organism>
<keyword evidence="10" id="KW-1185">Reference proteome</keyword>
<evidence type="ECO:0000256" key="2">
    <source>
        <dbReference type="ARBA" id="ARBA00022618"/>
    </source>
</evidence>
<evidence type="ECO:0000256" key="5">
    <source>
        <dbReference type="RuleBase" id="RU000383"/>
    </source>
</evidence>
<sequence length="300" mass="32960">MNGIDLKKLKSFSSMEFHLENPLPSDSTDLSPLFLHESDHMPSRGCIDVAVRREIIAIISEMCSGYDQLVPYLSVNYLDRFLSSQKFPKKPWTLSLIATSCVSLAAKMQGVSIPLSDLQVNGGLVFDSETVQRAEVLILGALKWRMRSITPFSFIPIFISLFQIQELALRHALIARTTEIILTAQTDINLLSFKPSIAAASALLCASNELLPLQFPSFWVEISDCSHVNKDHLEQCYDKMLQAAYVGRHEGVHGSASTSGTASNVLDQPFGSASSGSQKTDGSGTSGRSLKRRKPSYSDQ</sequence>
<evidence type="ECO:0000313" key="9">
    <source>
        <dbReference type="EMBL" id="KAK4795515.1"/>
    </source>
</evidence>
<dbReference type="Pfam" id="PF00134">
    <property type="entry name" value="Cyclin_N"/>
    <property type="match status" value="1"/>
</dbReference>
<dbReference type="InterPro" id="IPR036915">
    <property type="entry name" value="Cyclin-like_sf"/>
</dbReference>
<dbReference type="Gene3D" id="1.10.472.10">
    <property type="entry name" value="Cyclin-like"/>
    <property type="match status" value="2"/>
</dbReference>
<dbReference type="SUPFAM" id="SSF47954">
    <property type="entry name" value="Cyclin-like"/>
    <property type="match status" value="2"/>
</dbReference>
<dbReference type="AlphaFoldDB" id="A0AAN7RBN2"/>
<keyword evidence="3 5" id="KW-0195">Cyclin</keyword>
<evidence type="ECO:0000313" key="10">
    <source>
        <dbReference type="Proteomes" id="UP001346149"/>
    </source>
</evidence>
<dbReference type="InterPro" id="IPR039361">
    <property type="entry name" value="Cyclin"/>
</dbReference>
<dbReference type="CDD" id="cd20544">
    <property type="entry name" value="CYCLIN_AtCycD-like_rpt2"/>
    <property type="match status" value="1"/>
</dbReference>
<feature type="domain" description="Cyclin-like" evidence="7">
    <location>
        <begin position="53"/>
        <end position="140"/>
    </location>
</feature>